<evidence type="ECO:0000256" key="3">
    <source>
        <dbReference type="ARBA" id="ARBA00022833"/>
    </source>
</evidence>
<name>A0ABM1M0S6_NICVS</name>
<dbReference type="PANTHER" id="PTHR46603">
    <property type="entry name" value="ABSCISSION/NOCUT CHECKPOINT REGULATOR"/>
    <property type="match status" value="1"/>
</dbReference>
<dbReference type="CDD" id="cd19817">
    <property type="entry name" value="Bbox1_ANCHR-like"/>
    <property type="match status" value="1"/>
</dbReference>
<keyword evidence="1" id="KW-0479">Metal-binding</keyword>
<evidence type="ECO:0000313" key="7">
    <source>
        <dbReference type="RefSeq" id="XP_017768176.1"/>
    </source>
</evidence>
<evidence type="ECO:0000313" key="6">
    <source>
        <dbReference type="Proteomes" id="UP000695000"/>
    </source>
</evidence>
<feature type="domain" description="FYVE-type" evidence="5">
    <location>
        <begin position="1"/>
        <end position="56"/>
    </location>
</feature>
<dbReference type="SUPFAM" id="SSF57903">
    <property type="entry name" value="FYVE/PHD zinc finger"/>
    <property type="match status" value="1"/>
</dbReference>
<keyword evidence="2 4" id="KW-0863">Zinc-finger</keyword>
<dbReference type="InterPro" id="IPR017455">
    <property type="entry name" value="Znf_FYVE-rel"/>
</dbReference>
<dbReference type="GeneID" id="108556535"/>
<dbReference type="Pfam" id="PF01363">
    <property type="entry name" value="FYVE"/>
    <property type="match status" value="1"/>
</dbReference>
<dbReference type="InterPro" id="IPR000306">
    <property type="entry name" value="Znf_FYVE"/>
</dbReference>
<dbReference type="Pfam" id="PF22586">
    <property type="entry name" value="ANCHR-like_BBOX"/>
    <property type="match status" value="1"/>
</dbReference>
<evidence type="ECO:0000256" key="2">
    <source>
        <dbReference type="ARBA" id="ARBA00022771"/>
    </source>
</evidence>
<dbReference type="SUPFAM" id="SSF57845">
    <property type="entry name" value="B-box zinc-binding domain"/>
    <property type="match status" value="1"/>
</dbReference>
<dbReference type="Gene3D" id="3.30.40.10">
    <property type="entry name" value="Zinc/RING finger domain, C3HC4 (zinc finger)"/>
    <property type="match status" value="1"/>
</dbReference>
<dbReference type="Proteomes" id="UP000695000">
    <property type="component" value="Unplaced"/>
</dbReference>
<dbReference type="PROSITE" id="PS50178">
    <property type="entry name" value="ZF_FYVE"/>
    <property type="match status" value="1"/>
</dbReference>
<dbReference type="InterPro" id="IPR013083">
    <property type="entry name" value="Znf_RING/FYVE/PHD"/>
</dbReference>
<proteinExistence type="predicted"/>
<dbReference type="PANTHER" id="PTHR46603:SF1">
    <property type="entry name" value="ABSCISSION_NOCUT CHECKPOINT REGULATOR"/>
    <property type="match status" value="1"/>
</dbReference>
<keyword evidence="6" id="KW-1185">Reference proteome</keyword>
<dbReference type="InterPro" id="IPR011011">
    <property type="entry name" value="Znf_FYVE_PHD"/>
</dbReference>
<keyword evidence="3" id="KW-0862">Zinc</keyword>
<evidence type="ECO:0000256" key="1">
    <source>
        <dbReference type="ARBA" id="ARBA00022723"/>
    </source>
</evidence>
<protein>
    <submittedName>
        <fullName evidence="7">Abscission/NoCut checkpoint regulator</fullName>
    </submittedName>
</protein>
<organism evidence="6 7">
    <name type="scientific">Nicrophorus vespilloides</name>
    <name type="common">Boreal carrion beetle</name>
    <dbReference type="NCBI Taxonomy" id="110193"/>
    <lineage>
        <taxon>Eukaryota</taxon>
        <taxon>Metazoa</taxon>
        <taxon>Ecdysozoa</taxon>
        <taxon>Arthropoda</taxon>
        <taxon>Hexapoda</taxon>
        <taxon>Insecta</taxon>
        <taxon>Pterygota</taxon>
        <taxon>Neoptera</taxon>
        <taxon>Endopterygota</taxon>
        <taxon>Coleoptera</taxon>
        <taxon>Polyphaga</taxon>
        <taxon>Staphyliniformia</taxon>
        <taxon>Silphidae</taxon>
        <taxon>Nicrophorinae</taxon>
        <taxon>Nicrophorus</taxon>
    </lineage>
</organism>
<reference evidence="7" key="1">
    <citation type="submission" date="2025-08" db="UniProtKB">
        <authorList>
            <consortium name="RefSeq"/>
        </authorList>
    </citation>
    <scope>IDENTIFICATION</scope>
    <source>
        <tissue evidence="7">Whole Larva</tissue>
    </source>
</reference>
<dbReference type="InterPro" id="IPR044553">
    <property type="entry name" value="Bbox1_ANCHR"/>
</dbReference>
<evidence type="ECO:0000259" key="5">
    <source>
        <dbReference type="PROSITE" id="PS50178"/>
    </source>
</evidence>
<dbReference type="RefSeq" id="XP_017768176.1">
    <property type="nucleotide sequence ID" value="XM_017912687.1"/>
</dbReference>
<accession>A0ABM1M0S6</accession>
<gene>
    <name evidence="7" type="primary">LOC108556535</name>
</gene>
<evidence type="ECO:0000256" key="4">
    <source>
        <dbReference type="PROSITE-ProRule" id="PRU00091"/>
    </source>
</evidence>
<sequence>MSCNQCTTKFNFFHKEGGCSSCGLSFCSKCLKQKCRVPGKGLAEHSVCKACFLKLSAGSSCAAAAVSIAPPDAYLKRLEALENPMSPPITMYSRNNNALTSLRAGLSATDLELLDRLEKLKDDGKGLPPTDSELRQRLATLRGENNYVEGPSKQQVFAKDLRSDQEKADSLLEQFLTERDIELAQNPQLEIEARLASLREKGVRPNESSFIKNLHDSGGSSEDEVDKITKKIMDEVALEVRCPVESSSSSSRMVVPPPPAPPSAVLENDVDELQVEELPWCVLCNDDAVVRCLDCGGDLYCKECNKEAHRNWGDTHHKVIPYYKKKQ</sequence>